<feature type="transmembrane region" description="Helical" evidence="1">
    <location>
        <begin position="34"/>
        <end position="52"/>
    </location>
</feature>
<sequence length="143" mass="16237">ISQQEVCKAWTGLRRKLSKRCDTCGISKFFLDKIILMPAYLFLITTFANLCFEKGEVPDMLKVARVVPIPKKSDAVQPSDFRPISLTKKQKIMSPSQFGCRKHHSTELAMITATDYIRKLIDNGMIAVIVSIDLRKAFDSVKR</sequence>
<feature type="non-terminal residue" evidence="2">
    <location>
        <position position="143"/>
    </location>
</feature>
<reference evidence="2 3" key="1">
    <citation type="journal article" date="2016" name="Genome Biol. Evol.">
        <title>Gene Family Evolution Reflects Adaptation to Soil Environmental Stressors in the Genome of the Collembolan Orchesella cincta.</title>
        <authorList>
            <person name="Faddeeva-Vakhrusheva A."/>
            <person name="Derks M.F."/>
            <person name="Anvar S.Y."/>
            <person name="Agamennone V."/>
            <person name="Suring W."/>
            <person name="Smit S."/>
            <person name="van Straalen N.M."/>
            <person name="Roelofs D."/>
        </authorList>
    </citation>
    <scope>NUCLEOTIDE SEQUENCE [LARGE SCALE GENOMIC DNA]</scope>
    <source>
        <tissue evidence="2">Mixed pool</tissue>
    </source>
</reference>
<keyword evidence="1" id="KW-0472">Membrane</keyword>
<dbReference type="EMBL" id="LJIJ01004277">
    <property type="protein sequence ID" value="ODM87996.1"/>
    <property type="molecule type" value="Genomic_DNA"/>
</dbReference>
<dbReference type="OrthoDB" id="445826at2759"/>
<gene>
    <name evidence="2" type="ORF">Ocin01_18686</name>
</gene>
<dbReference type="Proteomes" id="UP000094527">
    <property type="component" value="Unassembled WGS sequence"/>
</dbReference>
<evidence type="ECO:0000256" key="1">
    <source>
        <dbReference type="SAM" id="Phobius"/>
    </source>
</evidence>
<organism evidence="2 3">
    <name type="scientific">Orchesella cincta</name>
    <name type="common">Springtail</name>
    <name type="synonym">Podura cincta</name>
    <dbReference type="NCBI Taxonomy" id="48709"/>
    <lineage>
        <taxon>Eukaryota</taxon>
        <taxon>Metazoa</taxon>
        <taxon>Ecdysozoa</taxon>
        <taxon>Arthropoda</taxon>
        <taxon>Hexapoda</taxon>
        <taxon>Collembola</taxon>
        <taxon>Entomobryomorpha</taxon>
        <taxon>Entomobryoidea</taxon>
        <taxon>Orchesellidae</taxon>
        <taxon>Orchesellinae</taxon>
        <taxon>Orchesella</taxon>
    </lineage>
</organism>
<name>A0A1D2M4U3_ORCCI</name>
<accession>A0A1D2M4U3</accession>
<keyword evidence="1" id="KW-1133">Transmembrane helix</keyword>
<proteinExistence type="predicted"/>
<keyword evidence="1" id="KW-0812">Transmembrane</keyword>
<feature type="non-terminal residue" evidence="2">
    <location>
        <position position="1"/>
    </location>
</feature>
<evidence type="ECO:0000313" key="2">
    <source>
        <dbReference type="EMBL" id="ODM87996.1"/>
    </source>
</evidence>
<keyword evidence="3" id="KW-1185">Reference proteome</keyword>
<comment type="caution">
    <text evidence="2">The sequence shown here is derived from an EMBL/GenBank/DDBJ whole genome shotgun (WGS) entry which is preliminary data.</text>
</comment>
<dbReference type="AlphaFoldDB" id="A0A1D2M4U3"/>
<protein>
    <submittedName>
        <fullName evidence="2">Retrovirus-related Pol polyprotein from type-1 retrotransposable element R2</fullName>
    </submittedName>
</protein>
<evidence type="ECO:0000313" key="3">
    <source>
        <dbReference type="Proteomes" id="UP000094527"/>
    </source>
</evidence>
<dbReference type="PANTHER" id="PTHR19446">
    <property type="entry name" value="REVERSE TRANSCRIPTASES"/>
    <property type="match status" value="1"/>
</dbReference>